<feature type="compositionally biased region" description="Polar residues" evidence="1">
    <location>
        <begin position="95"/>
        <end position="108"/>
    </location>
</feature>
<feature type="compositionally biased region" description="Acidic residues" evidence="1">
    <location>
        <begin position="251"/>
        <end position="261"/>
    </location>
</feature>
<dbReference type="AlphaFoldDB" id="A0A8S8ZV47"/>
<reference evidence="2 3" key="1">
    <citation type="submission" date="2017-07" db="EMBL/GenBank/DDBJ databases">
        <title>Genome sequence of the Sordaria macrospora wild type strain R19027.</title>
        <authorList>
            <person name="Nowrousian M."/>
            <person name="Teichert I."/>
            <person name="Kueck U."/>
        </authorList>
    </citation>
    <scope>NUCLEOTIDE SEQUENCE [LARGE SCALE GENOMIC DNA]</scope>
    <source>
        <strain evidence="2 3">R19027</strain>
        <tissue evidence="2">Mycelium</tissue>
    </source>
</reference>
<feature type="compositionally biased region" description="Polar residues" evidence="1">
    <location>
        <begin position="348"/>
        <end position="357"/>
    </location>
</feature>
<organism evidence="2 3">
    <name type="scientific">Sordaria macrospora</name>
    <dbReference type="NCBI Taxonomy" id="5147"/>
    <lineage>
        <taxon>Eukaryota</taxon>
        <taxon>Fungi</taxon>
        <taxon>Dikarya</taxon>
        <taxon>Ascomycota</taxon>
        <taxon>Pezizomycotina</taxon>
        <taxon>Sordariomycetes</taxon>
        <taxon>Sordariomycetidae</taxon>
        <taxon>Sordariales</taxon>
        <taxon>Sordariaceae</taxon>
        <taxon>Sordaria</taxon>
    </lineage>
</organism>
<sequence>MDDSSIERSLEDPNVLEAQKEVERLLNQNNPSPGQPPWEENLKELVEWATEYVVQEHQSQQRRNTKARGEPNEGGDGRKYKGKIGSFLGRLLPSNMESRSQPGASTSQHDSREGRKVQPEQDPESKAPEQLAFKMFQPVHLQEFWSRNLKWVTDYFINAQKHPRLETIVRSMMQVHMASQQSFFSTVTGHVNSESDTVEVTSPDQTDGEEESKGEAAGGAAAEEKAEVKTEEKVKENIADEEEAEQKAEEEGSSEAGDELSDADKKSLFQDLQDVVKQHLLKGFLDVYWTMLNEYALIQDANHMLFMERLRTSSTAPSEHQRHHPAQPTDLSLVFPQVHHQSVAPGATPSSSMSEPHQAQEDAEAEEEEE</sequence>
<dbReference type="EMBL" id="NMPR01000019">
    <property type="protein sequence ID" value="KAA8634684.1"/>
    <property type="molecule type" value="Genomic_DNA"/>
</dbReference>
<feature type="compositionally biased region" description="Basic and acidic residues" evidence="1">
    <location>
        <begin position="222"/>
        <end position="238"/>
    </location>
</feature>
<dbReference type="Proteomes" id="UP000433876">
    <property type="component" value="Unassembled WGS sequence"/>
</dbReference>
<dbReference type="VEuPathDB" id="FungiDB:SMAC_00834"/>
<accession>A0A8S8ZV47</accession>
<feature type="compositionally biased region" description="Acidic residues" evidence="1">
    <location>
        <begin position="361"/>
        <end position="370"/>
    </location>
</feature>
<evidence type="ECO:0000256" key="1">
    <source>
        <dbReference type="SAM" id="MobiDB-lite"/>
    </source>
</evidence>
<name>A0A8S8ZV47_SORMA</name>
<proteinExistence type="predicted"/>
<feature type="region of interest" description="Disordered" evidence="1">
    <location>
        <begin position="191"/>
        <end position="262"/>
    </location>
</feature>
<evidence type="ECO:0000313" key="2">
    <source>
        <dbReference type="EMBL" id="KAA8634684.1"/>
    </source>
</evidence>
<feature type="compositionally biased region" description="Basic and acidic residues" evidence="1">
    <location>
        <begin position="109"/>
        <end position="126"/>
    </location>
</feature>
<feature type="region of interest" description="Disordered" evidence="1">
    <location>
        <begin position="339"/>
        <end position="370"/>
    </location>
</feature>
<feature type="compositionally biased region" description="Basic and acidic residues" evidence="1">
    <location>
        <begin position="67"/>
        <end position="79"/>
    </location>
</feature>
<gene>
    <name evidence="2" type="ORF">SMACR_00834</name>
</gene>
<feature type="region of interest" description="Disordered" evidence="1">
    <location>
        <begin position="53"/>
        <end position="126"/>
    </location>
</feature>
<protein>
    <submittedName>
        <fullName evidence="2">Uncharacterized protein</fullName>
    </submittedName>
</protein>
<comment type="caution">
    <text evidence="2">The sequence shown here is derived from an EMBL/GenBank/DDBJ whole genome shotgun (WGS) entry which is preliminary data.</text>
</comment>
<evidence type="ECO:0000313" key="3">
    <source>
        <dbReference type="Proteomes" id="UP000433876"/>
    </source>
</evidence>
<dbReference type="OMA" id="ANHMLFM"/>
<feature type="compositionally biased region" description="Polar residues" evidence="1">
    <location>
        <begin position="191"/>
        <end position="205"/>
    </location>
</feature>